<evidence type="ECO:0000256" key="1">
    <source>
        <dbReference type="ARBA" id="ARBA00004651"/>
    </source>
</evidence>
<comment type="caution">
    <text evidence="10">Lacks conserved residue(s) required for the propagation of feature annotation.</text>
</comment>
<evidence type="ECO:0000256" key="2">
    <source>
        <dbReference type="ARBA" id="ARBA00022475"/>
    </source>
</evidence>
<sequence>MFNEISNDWNRSVAAGYYHIIKKYANISRNMSFSTFLMVWSGCTVATVAQKYSNMEIDKKNTPDPRLTIDLVWVSYVPYNVHTSRTIFIIHWILQCKWAKFNLKYLVGVWPDKKNSGVLQIYRGPINGLLIIFIVLIPRFMALSFYWDNIDVVIYSTTTNITFIMAVLKITVLYLKKEVFVKFLDSMVSDWNNSMTKNEKNLMIESAIKSHNISITSTILTYLSCLLATIVQTWYNLESKQIIDPDPRLTTNLIWVVFLLYDTSSRINFIVTWLLQLYASAIGAVVYVSFDTLIIIIVLHICAQLKIIQLRIKKLYDNEYSKNIDITMKLIENVKKHIQLNRFAKKCENCCNIVLLLQLITWYFTFCFQGYALVEASHLN</sequence>
<keyword evidence="6 10" id="KW-1133">Transmembrane helix</keyword>
<evidence type="ECO:0000313" key="12">
    <source>
        <dbReference type="Proteomes" id="UP000639338"/>
    </source>
</evidence>
<evidence type="ECO:0000256" key="4">
    <source>
        <dbReference type="ARBA" id="ARBA00022692"/>
    </source>
</evidence>
<dbReference type="Proteomes" id="UP000639338">
    <property type="component" value="Unassembled WGS sequence"/>
</dbReference>
<dbReference type="GO" id="GO:0005549">
    <property type="term" value="F:odorant binding"/>
    <property type="evidence" value="ECO:0007669"/>
    <property type="project" value="InterPro"/>
</dbReference>
<comment type="similarity">
    <text evidence="10">Belongs to the insect chemoreceptor superfamily. Heteromeric odorant receptor channel (TC 1.A.69) family.</text>
</comment>
<evidence type="ECO:0000313" key="11">
    <source>
        <dbReference type="EMBL" id="KAF7992436.1"/>
    </source>
</evidence>
<comment type="caution">
    <text evidence="11">The sequence shown here is derived from an EMBL/GenBank/DDBJ whole genome shotgun (WGS) entry which is preliminary data.</text>
</comment>
<comment type="subcellular location">
    <subcellularLocation>
        <location evidence="1 10">Cell membrane</location>
        <topology evidence="1 10">Multi-pass membrane protein</topology>
    </subcellularLocation>
</comment>
<feature type="transmembrane region" description="Helical" evidence="10">
    <location>
        <begin position="153"/>
        <end position="175"/>
    </location>
</feature>
<protein>
    <recommendedName>
        <fullName evidence="10">Odorant receptor</fullName>
    </recommendedName>
</protein>
<evidence type="ECO:0000256" key="8">
    <source>
        <dbReference type="ARBA" id="ARBA00023170"/>
    </source>
</evidence>
<evidence type="ECO:0000256" key="3">
    <source>
        <dbReference type="ARBA" id="ARBA00022606"/>
    </source>
</evidence>
<dbReference type="GO" id="GO:0005886">
    <property type="term" value="C:plasma membrane"/>
    <property type="evidence" value="ECO:0007669"/>
    <property type="project" value="UniProtKB-SubCell"/>
</dbReference>
<dbReference type="GO" id="GO:0004984">
    <property type="term" value="F:olfactory receptor activity"/>
    <property type="evidence" value="ECO:0007669"/>
    <property type="project" value="InterPro"/>
</dbReference>
<feature type="transmembrane region" description="Helical" evidence="10">
    <location>
        <begin position="213"/>
        <end position="235"/>
    </location>
</feature>
<keyword evidence="7 10" id="KW-0472">Membrane</keyword>
<feature type="transmembrane region" description="Helical" evidence="10">
    <location>
        <begin position="277"/>
        <end position="303"/>
    </location>
</feature>
<evidence type="ECO:0000256" key="6">
    <source>
        <dbReference type="ARBA" id="ARBA00022989"/>
    </source>
</evidence>
<organism evidence="11 12">
    <name type="scientific">Aphidius gifuensis</name>
    <name type="common">Parasitoid wasp</name>
    <dbReference type="NCBI Taxonomy" id="684658"/>
    <lineage>
        <taxon>Eukaryota</taxon>
        <taxon>Metazoa</taxon>
        <taxon>Ecdysozoa</taxon>
        <taxon>Arthropoda</taxon>
        <taxon>Hexapoda</taxon>
        <taxon>Insecta</taxon>
        <taxon>Pterygota</taxon>
        <taxon>Neoptera</taxon>
        <taxon>Endopterygota</taxon>
        <taxon>Hymenoptera</taxon>
        <taxon>Apocrita</taxon>
        <taxon>Ichneumonoidea</taxon>
        <taxon>Braconidae</taxon>
        <taxon>Aphidiinae</taxon>
        <taxon>Aphidius</taxon>
    </lineage>
</organism>
<dbReference type="OrthoDB" id="6617147at2759"/>
<feature type="transmembrane region" description="Helical" evidence="10">
    <location>
        <begin position="31"/>
        <end position="49"/>
    </location>
</feature>
<evidence type="ECO:0000256" key="9">
    <source>
        <dbReference type="ARBA" id="ARBA00023224"/>
    </source>
</evidence>
<keyword evidence="8 10" id="KW-0675">Receptor</keyword>
<keyword evidence="2" id="KW-1003">Cell membrane</keyword>
<reference evidence="11 12" key="1">
    <citation type="submission" date="2020-08" db="EMBL/GenBank/DDBJ databases">
        <title>Aphidius gifuensis genome sequencing and assembly.</title>
        <authorList>
            <person name="Du Z."/>
        </authorList>
    </citation>
    <scope>NUCLEOTIDE SEQUENCE [LARGE SCALE GENOMIC DNA]</scope>
    <source>
        <strain evidence="11">YNYX2018</strain>
        <tissue evidence="11">Adults</tissue>
    </source>
</reference>
<keyword evidence="12" id="KW-1185">Reference proteome</keyword>
<keyword evidence="9 10" id="KW-0807">Transducer</keyword>
<evidence type="ECO:0000256" key="7">
    <source>
        <dbReference type="ARBA" id="ARBA00023136"/>
    </source>
</evidence>
<keyword evidence="5 10" id="KW-0552">Olfaction</keyword>
<dbReference type="PANTHER" id="PTHR21137:SF35">
    <property type="entry name" value="ODORANT RECEPTOR 19A-RELATED"/>
    <property type="match status" value="1"/>
</dbReference>
<feature type="transmembrane region" description="Helical" evidence="10">
    <location>
        <begin position="129"/>
        <end position="147"/>
    </location>
</feature>
<dbReference type="InterPro" id="IPR004117">
    <property type="entry name" value="7tm6_olfct_rcpt"/>
</dbReference>
<proteinExistence type="inferred from homology"/>
<dbReference type="PANTHER" id="PTHR21137">
    <property type="entry name" value="ODORANT RECEPTOR"/>
    <property type="match status" value="1"/>
</dbReference>
<evidence type="ECO:0000256" key="5">
    <source>
        <dbReference type="ARBA" id="ARBA00022725"/>
    </source>
</evidence>
<gene>
    <name evidence="11" type="ORF">HCN44_001761</name>
</gene>
<dbReference type="GO" id="GO:0007165">
    <property type="term" value="P:signal transduction"/>
    <property type="evidence" value="ECO:0007669"/>
    <property type="project" value="UniProtKB-KW"/>
</dbReference>
<dbReference type="AlphaFoldDB" id="A0A834XUI2"/>
<keyword evidence="4 10" id="KW-0812">Transmembrane</keyword>
<dbReference type="EMBL" id="JACMRX010000003">
    <property type="protein sequence ID" value="KAF7992436.1"/>
    <property type="molecule type" value="Genomic_DNA"/>
</dbReference>
<keyword evidence="3 10" id="KW-0716">Sensory transduction</keyword>
<dbReference type="Pfam" id="PF02949">
    <property type="entry name" value="7tm_6"/>
    <property type="match status" value="1"/>
</dbReference>
<feature type="transmembrane region" description="Helical" evidence="10">
    <location>
        <begin position="350"/>
        <end position="374"/>
    </location>
</feature>
<accession>A0A834XUI2</accession>
<name>A0A834XUI2_APHGI</name>
<evidence type="ECO:0000256" key="10">
    <source>
        <dbReference type="RuleBase" id="RU351113"/>
    </source>
</evidence>